<sequence>TNMESLKEFCYKVIFHEEPEGILPNIDTTKNDICMIYKGVINPNIKEVVIILNCKHFYYKECIREKCLQCQEITNGVENIPVDHQENNYSISSLLNLKHVIIFTSLTNYTEPTIFTEPIKPLMLTESTVPIVNIKFIESTESNEPTNANQVVIRSWYEFANELDKQINQTLKDQKNSKHGSSKKAAISEVYDKLLSYFADMTRFTLRKRVEKANK</sequence>
<feature type="non-terminal residue" evidence="1">
    <location>
        <position position="1"/>
    </location>
</feature>
<dbReference type="EMBL" id="CAJVQC010045695">
    <property type="protein sequence ID" value="CAG8781749.1"/>
    <property type="molecule type" value="Genomic_DNA"/>
</dbReference>
<evidence type="ECO:0000313" key="1">
    <source>
        <dbReference type="EMBL" id="CAG8781749.1"/>
    </source>
</evidence>
<proteinExistence type="predicted"/>
<evidence type="ECO:0000313" key="2">
    <source>
        <dbReference type="Proteomes" id="UP000789920"/>
    </source>
</evidence>
<dbReference type="Proteomes" id="UP000789920">
    <property type="component" value="Unassembled WGS sequence"/>
</dbReference>
<accession>A0ACA9R8D1</accession>
<reference evidence="1" key="1">
    <citation type="submission" date="2021-06" db="EMBL/GenBank/DDBJ databases">
        <authorList>
            <person name="Kallberg Y."/>
            <person name="Tangrot J."/>
            <person name="Rosling A."/>
        </authorList>
    </citation>
    <scope>NUCLEOTIDE SEQUENCE</scope>
    <source>
        <strain evidence="1">MA461A</strain>
    </source>
</reference>
<feature type="non-terminal residue" evidence="1">
    <location>
        <position position="215"/>
    </location>
</feature>
<organism evidence="1 2">
    <name type="scientific">Racocetra persica</name>
    <dbReference type="NCBI Taxonomy" id="160502"/>
    <lineage>
        <taxon>Eukaryota</taxon>
        <taxon>Fungi</taxon>
        <taxon>Fungi incertae sedis</taxon>
        <taxon>Mucoromycota</taxon>
        <taxon>Glomeromycotina</taxon>
        <taxon>Glomeromycetes</taxon>
        <taxon>Diversisporales</taxon>
        <taxon>Gigasporaceae</taxon>
        <taxon>Racocetra</taxon>
    </lineage>
</organism>
<protein>
    <submittedName>
        <fullName evidence="1">498_t:CDS:1</fullName>
    </submittedName>
</protein>
<name>A0ACA9R8D1_9GLOM</name>
<comment type="caution">
    <text evidence="1">The sequence shown here is derived from an EMBL/GenBank/DDBJ whole genome shotgun (WGS) entry which is preliminary data.</text>
</comment>
<gene>
    <name evidence="1" type="ORF">RPERSI_LOCUS17694</name>
</gene>
<keyword evidence="2" id="KW-1185">Reference proteome</keyword>